<evidence type="ECO:0000256" key="5">
    <source>
        <dbReference type="SAM" id="MobiDB-lite"/>
    </source>
</evidence>
<dbReference type="InterPro" id="IPR008015">
    <property type="entry name" value="PDED_dom"/>
</dbReference>
<dbReference type="AlphaFoldDB" id="A0A2S2N7I4"/>
<dbReference type="PANTHER" id="PTHR12951">
    <property type="entry name" value="RETINAL PROTEIN 4"/>
    <property type="match status" value="1"/>
</dbReference>
<evidence type="ECO:0000256" key="1">
    <source>
        <dbReference type="ARBA" id="ARBA00008102"/>
    </source>
</evidence>
<proteinExistence type="inferred from homology"/>
<gene>
    <name evidence="7" type="primary">Unc119b</name>
    <name evidence="7" type="ORF">g.169153</name>
</gene>
<evidence type="ECO:0000256" key="3">
    <source>
        <dbReference type="ARBA" id="ARBA00022927"/>
    </source>
</evidence>
<evidence type="ECO:0000259" key="6">
    <source>
        <dbReference type="Pfam" id="PF05351"/>
    </source>
</evidence>
<keyword evidence="4" id="KW-0446">Lipid-binding</keyword>
<evidence type="ECO:0000256" key="4">
    <source>
        <dbReference type="ARBA" id="ARBA00023121"/>
    </source>
</evidence>
<dbReference type="FunFam" id="2.70.50.40:FF:000004">
    <property type="entry name" value="protein unc-119 homolog A isoform X3"/>
    <property type="match status" value="1"/>
</dbReference>
<sequence>MISVGTSSKMASNRTNAANSVASNADSEQAAEQILRKKTIISPEDVLTLPKITEGYLCAPDANIYNIDFIRFKIRDLDTGMVLFEIAKPSVILEDNQTEGKVEETDLNSGRFVRYQFTPKFLKLKLVGATVEFTVGSKPVNKFRMIERHYFRNKLLKTFDFEFGFCIPHSKNTCEHIYKFPNLDPESIKEMIQNPFETKSDSFYFVEDRLIMHNKAEYAYNGGV</sequence>
<dbReference type="InterPro" id="IPR051519">
    <property type="entry name" value="PDE6D_unc-119_myristoyl-bd"/>
</dbReference>
<protein>
    <submittedName>
        <fullName evidence="7">Fermitin family protein</fullName>
    </submittedName>
</protein>
<keyword evidence="2" id="KW-0813">Transport</keyword>
<feature type="domain" description="GMP phosphodiesterase delta subunit" evidence="6">
    <location>
        <begin position="62"/>
        <end position="220"/>
    </location>
</feature>
<dbReference type="PANTHER" id="PTHR12951:SF1">
    <property type="entry name" value="PROTEIN UNC-119 HOMOLOG"/>
    <property type="match status" value="1"/>
</dbReference>
<accession>A0A2S2N7I4</accession>
<dbReference type="Gene3D" id="2.70.50.40">
    <property type="entry name" value="GMP phosphodiesterase, delta subunit"/>
    <property type="match status" value="1"/>
</dbReference>
<dbReference type="GO" id="GO:0005929">
    <property type="term" value="C:cilium"/>
    <property type="evidence" value="ECO:0007669"/>
    <property type="project" value="TreeGrafter"/>
</dbReference>
<organism evidence="7">
    <name type="scientific">Schizaphis graminum</name>
    <name type="common">Green bug aphid</name>
    <dbReference type="NCBI Taxonomy" id="13262"/>
    <lineage>
        <taxon>Eukaryota</taxon>
        <taxon>Metazoa</taxon>
        <taxon>Ecdysozoa</taxon>
        <taxon>Arthropoda</taxon>
        <taxon>Hexapoda</taxon>
        <taxon>Insecta</taxon>
        <taxon>Pterygota</taxon>
        <taxon>Neoptera</taxon>
        <taxon>Paraneoptera</taxon>
        <taxon>Hemiptera</taxon>
        <taxon>Sternorrhyncha</taxon>
        <taxon>Aphidomorpha</taxon>
        <taxon>Aphidoidea</taxon>
        <taxon>Aphididae</taxon>
        <taxon>Aphidini</taxon>
        <taxon>Schizaphis</taxon>
    </lineage>
</organism>
<dbReference type="InterPro" id="IPR014756">
    <property type="entry name" value="Ig_E-set"/>
</dbReference>
<feature type="compositionally biased region" description="Polar residues" evidence="5">
    <location>
        <begin position="1"/>
        <end position="10"/>
    </location>
</feature>
<dbReference type="InterPro" id="IPR037036">
    <property type="entry name" value="PDED_dom_sf"/>
</dbReference>
<feature type="compositionally biased region" description="Low complexity" evidence="5">
    <location>
        <begin position="11"/>
        <end position="24"/>
    </location>
</feature>
<dbReference type="GO" id="GO:0042953">
    <property type="term" value="P:lipoprotein transport"/>
    <property type="evidence" value="ECO:0007669"/>
    <property type="project" value="TreeGrafter"/>
</dbReference>
<dbReference type="EMBL" id="GGMR01000518">
    <property type="protein sequence ID" value="MBY13137.1"/>
    <property type="molecule type" value="Transcribed_RNA"/>
</dbReference>
<dbReference type="GO" id="GO:0007399">
    <property type="term" value="P:nervous system development"/>
    <property type="evidence" value="ECO:0007669"/>
    <property type="project" value="TreeGrafter"/>
</dbReference>
<feature type="region of interest" description="Disordered" evidence="5">
    <location>
        <begin position="1"/>
        <end position="24"/>
    </location>
</feature>
<comment type="similarity">
    <text evidence="1">Belongs to the PDE6D/unc-119 family.</text>
</comment>
<dbReference type="SUPFAM" id="SSF81296">
    <property type="entry name" value="E set domains"/>
    <property type="match status" value="1"/>
</dbReference>
<keyword evidence="3" id="KW-0653">Protein transport</keyword>
<evidence type="ECO:0000256" key="2">
    <source>
        <dbReference type="ARBA" id="ARBA00022448"/>
    </source>
</evidence>
<dbReference type="GO" id="GO:0060271">
    <property type="term" value="P:cilium assembly"/>
    <property type="evidence" value="ECO:0007669"/>
    <property type="project" value="TreeGrafter"/>
</dbReference>
<evidence type="ECO:0000313" key="7">
    <source>
        <dbReference type="EMBL" id="MBY13137.1"/>
    </source>
</evidence>
<name>A0A2S2N7I4_SCHGA</name>
<reference evidence="7" key="1">
    <citation type="submission" date="2018-04" db="EMBL/GenBank/DDBJ databases">
        <title>Transcriptome of Schizaphis graminum biotype I.</title>
        <authorList>
            <person name="Scully E.D."/>
            <person name="Geib S.M."/>
            <person name="Palmer N.A."/>
            <person name="Koch K."/>
            <person name="Bradshaw J."/>
            <person name="Heng-Moss T."/>
            <person name="Sarath G."/>
        </authorList>
    </citation>
    <scope>NUCLEOTIDE SEQUENCE</scope>
</reference>
<dbReference type="GO" id="GO:0008289">
    <property type="term" value="F:lipid binding"/>
    <property type="evidence" value="ECO:0007669"/>
    <property type="project" value="UniProtKB-KW"/>
</dbReference>
<dbReference type="Pfam" id="PF05351">
    <property type="entry name" value="GMP_PDE_delta"/>
    <property type="match status" value="1"/>
</dbReference>